<comment type="caution">
    <text evidence="1">The sequence shown here is derived from an EMBL/GenBank/DDBJ whole genome shotgun (WGS) entry which is preliminary data.</text>
</comment>
<sequence>MPPTITTSTYVAKYFGFCVLPLFIDNQPDSLPSPPNFSLLLLSNLPSHAISLGHFPTPIHKWNLPKLPKDGVTICTEHQIATGHRCRNISIFGYFTMIVTPAKVNSEHDIMAVGAQDHLQQLDMLSSSSTALDGYFGPQPSMQGIVVQLNLMAPSRCNYYGNQQAVQGLSVCSLWDDGFGIQSGKDFFKLAKDFIKPDGGPPRWFCPILCGIPLKESPLFVFACVILYDDDDDDYSNDLIVISASPNHLKGNEFETK</sequence>
<dbReference type="Proteomes" id="UP001055811">
    <property type="component" value="Linkage Group LG01"/>
</dbReference>
<accession>A0ACB9H6A1</accession>
<name>A0ACB9H6A1_CICIN</name>
<dbReference type="EMBL" id="CM042009">
    <property type="protein sequence ID" value="KAI3791378.1"/>
    <property type="molecule type" value="Genomic_DNA"/>
</dbReference>
<keyword evidence="2" id="KW-1185">Reference proteome</keyword>
<evidence type="ECO:0000313" key="2">
    <source>
        <dbReference type="Proteomes" id="UP001055811"/>
    </source>
</evidence>
<protein>
    <submittedName>
        <fullName evidence="1">Uncharacterized protein</fullName>
    </submittedName>
</protein>
<reference evidence="2" key="1">
    <citation type="journal article" date="2022" name="Mol. Ecol. Resour.">
        <title>The genomes of chicory, endive, great burdock and yacon provide insights into Asteraceae palaeo-polyploidization history and plant inulin production.</title>
        <authorList>
            <person name="Fan W."/>
            <person name="Wang S."/>
            <person name="Wang H."/>
            <person name="Wang A."/>
            <person name="Jiang F."/>
            <person name="Liu H."/>
            <person name="Zhao H."/>
            <person name="Xu D."/>
            <person name="Zhang Y."/>
        </authorList>
    </citation>
    <scope>NUCLEOTIDE SEQUENCE [LARGE SCALE GENOMIC DNA]</scope>
    <source>
        <strain evidence="2">cv. Punajuju</strain>
    </source>
</reference>
<proteinExistence type="predicted"/>
<gene>
    <name evidence="1" type="ORF">L2E82_05146</name>
</gene>
<reference evidence="1 2" key="2">
    <citation type="journal article" date="2022" name="Mol. Ecol. Resour.">
        <title>The genomes of chicory, endive, great burdock and yacon provide insights into Asteraceae paleo-polyploidization history and plant inulin production.</title>
        <authorList>
            <person name="Fan W."/>
            <person name="Wang S."/>
            <person name="Wang H."/>
            <person name="Wang A."/>
            <person name="Jiang F."/>
            <person name="Liu H."/>
            <person name="Zhao H."/>
            <person name="Xu D."/>
            <person name="Zhang Y."/>
        </authorList>
    </citation>
    <scope>NUCLEOTIDE SEQUENCE [LARGE SCALE GENOMIC DNA]</scope>
    <source>
        <strain evidence="2">cv. Punajuju</strain>
        <tissue evidence="1">Leaves</tissue>
    </source>
</reference>
<evidence type="ECO:0000313" key="1">
    <source>
        <dbReference type="EMBL" id="KAI3791378.1"/>
    </source>
</evidence>
<organism evidence="1 2">
    <name type="scientific">Cichorium intybus</name>
    <name type="common">Chicory</name>
    <dbReference type="NCBI Taxonomy" id="13427"/>
    <lineage>
        <taxon>Eukaryota</taxon>
        <taxon>Viridiplantae</taxon>
        <taxon>Streptophyta</taxon>
        <taxon>Embryophyta</taxon>
        <taxon>Tracheophyta</taxon>
        <taxon>Spermatophyta</taxon>
        <taxon>Magnoliopsida</taxon>
        <taxon>eudicotyledons</taxon>
        <taxon>Gunneridae</taxon>
        <taxon>Pentapetalae</taxon>
        <taxon>asterids</taxon>
        <taxon>campanulids</taxon>
        <taxon>Asterales</taxon>
        <taxon>Asteraceae</taxon>
        <taxon>Cichorioideae</taxon>
        <taxon>Cichorieae</taxon>
        <taxon>Cichoriinae</taxon>
        <taxon>Cichorium</taxon>
    </lineage>
</organism>